<keyword evidence="2" id="KW-1133">Transmembrane helix</keyword>
<comment type="caution">
    <text evidence="3">The sequence shown here is derived from an EMBL/GenBank/DDBJ whole genome shotgun (WGS) entry which is preliminary data.</text>
</comment>
<keyword evidence="2" id="KW-0472">Membrane</keyword>
<feature type="compositionally biased region" description="Low complexity" evidence="1">
    <location>
        <begin position="26"/>
        <end position="35"/>
    </location>
</feature>
<evidence type="ECO:0000256" key="1">
    <source>
        <dbReference type="SAM" id="MobiDB-lite"/>
    </source>
</evidence>
<protein>
    <submittedName>
        <fullName evidence="3">Uncharacterized protein</fullName>
    </submittedName>
</protein>
<sequence>MSAFSRPPGGQPPARKPQKPILSSKTTAAPKTPAAPKQPPPNARQRAAAAPTTPPAANAPTAYAYVRQLSQRSTTTTLYEAPSHAWMKFGSWSTALFCFGYGSYTITFYTHPPEGLAWWVGPSYSVIAVAFVLVGTAFLMRTSGIVNTIRALPTRGGAAAQSSARPRLDLEVTVKSTVPFMPPRKMVVPYTDVAMKSRIVVPAEYLRPSEQLDRKREGERAREEKRKYEMTHLLTAPFRHAFQGAKSAMGGIRQLFTGSGFGTLKVGETSYKLDVTNAWMLDDGRALDRLVKVVGVDDTVDSKWARIYQ</sequence>
<reference evidence="3" key="1">
    <citation type="submission" date="2018-03" db="EMBL/GenBank/DDBJ databases">
        <authorList>
            <person name="Guldener U."/>
        </authorList>
    </citation>
    <scope>NUCLEOTIDE SEQUENCE</scope>
</reference>
<keyword evidence="2" id="KW-0812">Transmembrane</keyword>
<dbReference type="Proteomes" id="UP001187682">
    <property type="component" value="Unassembled WGS sequence"/>
</dbReference>
<evidence type="ECO:0000313" key="4">
    <source>
        <dbReference type="Proteomes" id="UP001187682"/>
    </source>
</evidence>
<feature type="compositionally biased region" description="Low complexity" evidence="1">
    <location>
        <begin position="43"/>
        <end position="56"/>
    </location>
</feature>
<organism evidence="3 4">
    <name type="scientific">Cephalotrichum gorgonifer</name>
    <dbReference type="NCBI Taxonomy" id="2041049"/>
    <lineage>
        <taxon>Eukaryota</taxon>
        <taxon>Fungi</taxon>
        <taxon>Dikarya</taxon>
        <taxon>Ascomycota</taxon>
        <taxon>Pezizomycotina</taxon>
        <taxon>Sordariomycetes</taxon>
        <taxon>Hypocreomycetidae</taxon>
        <taxon>Microascales</taxon>
        <taxon>Microascaceae</taxon>
        <taxon>Cephalotrichum</taxon>
    </lineage>
</organism>
<accession>A0AAE8SU15</accession>
<gene>
    <name evidence="3" type="ORF">DNG_03873</name>
</gene>
<keyword evidence="4" id="KW-1185">Reference proteome</keyword>
<feature type="transmembrane region" description="Helical" evidence="2">
    <location>
        <begin position="89"/>
        <end position="110"/>
    </location>
</feature>
<dbReference type="EMBL" id="ONZQ02000004">
    <property type="protein sequence ID" value="SPO01126.1"/>
    <property type="molecule type" value="Genomic_DNA"/>
</dbReference>
<dbReference type="AlphaFoldDB" id="A0AAE8SU15"/>
<evidence type="ECO:0000313" key="3">
    <source>
        <dbReference type="EMBL" id="SPO01126.1"/>
    </source>
</evidence>
<name>A0AAE8SU15_9PEZI</name>
<feature type="transmembrane region" description="Helical" evidence="2">
    <location>
        <begin position="116"/>
        <end position="140"/>
    </location>
</feature>
<feature type="region of interest" description="Disordered" evidence="1">
    <location>
        <begin position="1"/>
        <end position="56"/>
    </location>
</feature>
<proteinExistence type="predicted"/>
<evidence type="ECO:0000256" key="2">
    <source>
        <dbReference type="SAM" id="Phobius"/>
    </source>
</evidence>